<proteinExistence type="predicted"/>
<comment type="caution">
    <text evidence="1">The sequence shown here is derived from an EMBL/GenBank/DDBJ whole genome shotgun (WGS) entry which is preliminary data.</text>
</comment>
<protein>
    <submittedName>
        <fullName evidence="1">Uncharacterized protein</fullName>
    </submittedName>
</protein>
<name>A0A0A1W8Y5_9SPHN</name>
<dbReference type="Proteomes" id="UP000032305">
    <property type="component" value="Unassembled WGS sequence"/>
</dbReference>
<sequence>MTKAILSDLARAKVLFQARALAAIIGTTPPAPTCAHCRAVLCGCADHIRKG</sequence>
<dbReference type="EMBL" id="BBPI01000069">
    <property type="protein sequence ID" value="GAM01900.1"/>
    <property type="molecule type" value="Genomic_DNA"/>
</dbReference>
<reference evidence="1 2" key="1">
    <citation type="submission" date="2014-11" db="EMBL/GenBank/DDBJ databases">
        <title>Whole genome shotgun sequence of Sphingomonas parapaucimobilis NBRC 15100.</title>
        <authorList>
            <person name="Katano-Makiyama Y."/>
            <person name="Hosoyama A."/>
            <person name="Hashimoto M."/>
            <person name="Hosoyama Y."/>
            <person name="Noguchi M."/>
            <person name="Numata M."/>
            <person name="Tsuchikane K."/>
            <person name="Hirakata S."/>
            <person name="Uohara A."/>
            <person name="Shimodaira J."/>
            <person name="Ohji S."/>
            <person name="Ichikawa N."/>
            <person name="Kimura A."/>
            <person name="Yamazoe A."/>
            <person name="Fujita N."/>
        </authorList>
    </citation>
    <scope>NUCLEOTIDE SEQUENCE [LARGE SCALE GENOMIC DNA]</scope>
    <source>
        <strain evidence="1 2">NBRC 15100</strain>
    </source>
</reference>
<keyword evidence="2" id="KW-1185">Reference proteome</keyword>
<dbReference type="AlphaFoldDB" id="A0A0A1W8Y5"/>
<evidence type="ECO:0000313" key="1">
    <source>
        <dbReference type="EMBL" id="GAM01900.1"/>
    </source>
</evidence>
<accession>A0A0A1W8Y5</accession>
<evidence type="ECO:0000313" key="2">
    <source>
        <dbReference type="Proteomes" id="UP000032305"/>
    </source>
</evidence>
<organism evidence="1 2">
    <name type="scientific">Sphingomonas parapaucimobilis NBRC 15100</name>
    <dbReference type="NCBI Taxonomy" id="1219049"/>
    <lineage>
        <taxon>Bacteria</taxon>
        <taxon>Pseudomonadati</taxon>
        <taxon>Pseudomonadota</taxon>
        <taxon>Alphaproteobacteria</taxon>
        <taxon>Sphingomonadales</taxon>
        <taxon>Sphingomonadaceae</taxon>
        <taxon>Sphingomonas</taxon>
    </lineage>
</organism>
<gene>
    <name evidence="1" type="ORF">SP5_069_01440</name>
</gene>